<gene>
    <name evidence="2" type="ORF">BT96DRAFT_1006765</name>
</gene>
<protein>
    <submittedName>
        <fullName evidence="2">Uncharacterized protein</fullName>
    </submittedName>
</protein>
<evidence type="ECO:0000313" key="3">
    <source>
        <dbReference type="Proteomes" id="UP000799118"/>
    </source>
</evidence>
<dbReference type="Proteomes" id="UP000799118">
    <property type="component" value="Unassembled WGS sequence"/>
</dbReference>
<dbReference type="EMBL" id="ML769950">
    <property type="protein sequence ID" value="KAE9385734.1"/>
    <property type="molecule type" value="Genomic_DNA"/>
</dbReference>
<feature type="compositionally biased region" description="Polar residues" evidence="1">
    <location>
        <begin position="50"/>
        <end position="61"/>
    </location>
</feature>
<feature type="compositionally biased region" description="Low complexity" evidence="1">
    <location>
        <begin position="106"/>
        <end position="116"/>
    </location>
</feature>
<accession>A0A6A4GKG3</accession>
<organism evidence="2 3">
    <name type="scientific">Gymnopus androsaceus JB14</name>
    <dbReference type="NCBI Taxonomy" id="1447944"/>
    <lineage>
        <taxon>Eukaryota</taxon>
        <taxon>Fungi</taxon>
        <taxon>Dikarya</taxon>
        <taxon>Basidiomycota</taxon>
        <taxon>Agaricomycotina</taxon>
        <taxon>Agaricomycetes</taxon>
        <taxon>Agaricomycetidae</taxon>
        <taxon>Agaricales</taxon>
        <taxon>Marasmiineae</taxon>
        <taxon>Omphalotaceae</taxon>
        <taxon>Gymnopus</taxon>
    </lineage>
</organism>
<name>A0A6A4GKG3_9AGAR</name>
<sequence>MPNALNTCSNTCKLRSTGATTEITLSTVAGGTKATKTTKPKKAPGPKATRTNAAKCQQNMVQEEDSASHSFPILPGSPCLPPPEPTESRLPSLSPARPASEPVEPHLPSQSPLSLLDNNNAKLDKHLSDKKVLQSVGGGPLICQFFG</sequence>
<evidence type="ECO:0000256" key="1">
    <source>
        <dbReference type="SAM" id="MobiDB-lite"/>
    </source>
</evidence>
<feature type="region of interest" description="Disordered" evidence="1">
    <location>
        <begin position="31"/>
        <end position="117"/>
    </location>
</feature>
<proteinExistence type="predicted"/>
<dbReference type="AlphaFoldDB" id="A0A6A4GKG3"/>
<keyword evidence="3" id="KW-1185">Reference proteome</keyword>
<evidence type="ECO:0000313" key="2">
    <source>
        <dbReference type="EMBL" id="KAE9385734.1"/>
    </source>
</evidence>
<reference evidence="2" key="1">
    <citation type="journal article" date="2019" name="Environ. Microbiol.">
        <title>Fungal ecological strategies reflected in gene transcription - a case study of two litter decomposers.</title>
        <authorList>
            <person name="Barbi F."/>
            <person name="Kohler A."/>
            <person name="Barry K."/>
            <person name="Baskaran P."/>
            <person name="Daum C."/>
            <person name="Fauchery L."/>
            <person name="Ihrmark K."/>
            <person name="Kuo A."/>
            <person name="LaButti K."/>
            <person name="Lipzen A."/>
            <person name="Morin E."/>
            <person name="Grigoriev I.V."/>
            <person name="Henrissat B."/>
            <person name="Lindahl B."/>
            <person name="Martin F."/>
        </authorList>
    </citation>
    <scope>NUCLEOTIDE SEQUENCE</scope>
    <source>
        <strain evidence="2">JB14</strain>
    </source>
</reference>